<organism evidence="2 3">
    <name type="scientific">Amycolatopsis camponoti</name>
    <dbReference type="NCBI Taxonomy" id="2606593"/>
    <lineage>
        <taxon>Bacteria</taxon>
        <taxon>Bacillati</taxon>
        <taxon>Actinomycetota</taxon>
        <taxon>Actinomycetes</taxon>
        <taxon>Pseudonocardiales</taxon>
        <taxon>Pseudonocardiaceae</taxon>
        <taxon>Amycolatopsis</taxon>
    </lineage>
</organism>
<keyword evidence="1" id="KW-1133">Transmembrane helix</keyword>
<name>A0A6I8LLA7_9PSEU</name>
<accession>A0A6I8LLA7</accession>
<dbReference type="Proteomes" id="UP000399805">
    <property type="component" value="Unassembled WGS sequence"/>
</dbReference>
<proteinExistence type="predicted"/>
<reference evidence="2 3" key="1">
    <citation type="submission" date="2019-09" db="EMBL/GenBank/DDBJ databases">
        <authorList>
            <person name="Leyn A S."/>
        </authorList>
    </citation>
    <scope>NUCLEOTIDE SEQUENCE [LARGE SCALE GENOMIC DNA]</scope>
    <source>
        <strain evidence="2">AA231_1</strain>
    </source>
</reference>
<protein>
    <recommendedName>
        <fullName evidence="4">Membrane-associated oxidoreductase</fullName>
    </recommendedName>
</protein>
<dbReference type="RefSeq" id="WP_155542935.1">
    <property type="nucleotide sequence ID" value="NZ_CABVGP010000001.1"/>
</dbReference>
<sequence>MTLPVLDKLTGAERELVDAARRGDACVTDAPVRAVVLRELLLGLRGPVDPRGVRLGGARIAGTLNLDHVEAGTGLALVECVLVNAISARHARLPWLDLAGSRIAGLDGTAVRIGHDLDLTGVRATGSGDFGVICLRDARIDGLAVFARAEIHSGDGPALYLDDLECRAVKGIGLRATGAGDSGAIRLLGAHVSREVFLGEAVLANESGPAVHADSAVVDGDLNLAGATVTGALRLLGARVGGQLDLGDATLVNDSGPAVGADRLRAGGLYATGVAVTGAFSLLGARIEGQVNLGGAVLAHPGGRALSADNARIEGSVHAIGLRASGTLSLMGTQVSGELYLTDAELAGATGVALSGDRLRVDGGLRLTRLTATGTVDLDGARVGGHANFAGARVTSDAGPALDADDLHVDGPLDLDDVRLTGAGPRGALALNRAEVAGRLALDSAVLANETGPALVAEGCRVRENVWLTELRAAGTGEPATVSLLGVRIAGQLSFTGAEIVSTDTLVSLEDAVVDGPVLLPASLLSGGLADLDGFRFGSLGDVTWREWLDVIRSHTAAYRPGPYQRLAASERAAGHDGNARQILIAQQRDLQRRSPEAIGGWPARRFHWLWGALAGYGYRARRTAAALLLAVVAAGGLGLWAGHVGDGRHHAAERTADLTAAAGTPCTTVELIGVGLDRGLPLSPGVRGRCDLNTGITAGQVFTVAIWLVQAAIWALATLALVGYTGLVRKTG</sequence>
<evidence type="ECO:0000256" key="1">
    <source>
        <dbReference type="SAM" id="Phobius"/>
    </source>
</evidence>
<keyword evidence="3" id="KW-1185">Reference proteome</keyword>
<keyword evidence="1" id="KW-0472">Membrane</keyword>
<keyword evidence="1" id="KW-0812">Transmembrane</keyword>
<dbReference type="EMBL" id="CABVGP010000001">
    <property type="protein sequence ID" value="VVJ17830.1"/>
    <property type="molecule type" value="Genomic_DNA"/>
</dbReference>
<evidence type="ECO:0000313" key="2">
    <source>
        <dbReference type="EMBL" id="VVJ17830.1"/>
    </source>
</evidence>
<dbReference type="AlphaFoldDB" id="A0A6I8LLA7"/>
<feature type="transmembrane region" description="Helical" evidence="1">
    <location>
        <begin position="705"/>
        <end position="728"/>
    </location>
</feature>
<evidence type="ECO:0000313" key="3">
    <source>
        <dbReference type="Proteomes" id="UP000399805"/>
    </source>
</evidence>
<gene>
    <name evidence="2" type="ORF">AA23TX_02851</name>
</gene>
<evidence type="ECO:0008006" key="4">
    <source>
        <dbReference type="Google" id="ProtNLM"/>
    </source>
</evidence>